<dbReference type="Gene3D" id="3.40.50.300">
    <property type="entry name" value="P-loop containing nucleotide triphosphate hydrolases"/>
    <property type="match status" value="1"/>
</dbReference>
<reference evidence="3" key="1">
    <citation type="journal article" date="2024" name="Viruses">
        <title>New Genera and Species of Caulobacter and Brevundimonas Bacteriophages Provide Insights into Phage Genome Evolution.</title>
        <authorList>
            <person name="Ely B."/>
            <person name="Hils M."/>
            <person name="Clarke A."/>
            <person name="Albert M."/>
            <person name="Holness N."/>
            <person name="Lenski J."/>
            <person name="Mohammadi T."/>
        </authorList>
    </citation>
    <scope>NUCLEOTIDE SEQUENCE [LARGE SCALE GENOMIC DNA]</scope>
</reference>
<name>A0AAE9X2F7_9CAUD</name>
<dbReference type="EMBL" id="OQ135104">
    <property type="protein sequence ID" value="WCD56181.1"/>
    <property type="molecule type" value="Genomic_DNA"/>
</dbReference>
<feature type="domain" description="Terminase large subunit ribonuclease H-like" evidence="1">
    <location>
        <begin position="376"/>
        <end position="495"/>
    </location>
</feature>
<dbReference type="InterPro" id="IPR047987">
    <property type="entry name" value="Gp19-like_virus"/>
</dbReference>
<evidence type="ECO:0000313" key="3">
    <source>
        <dbReference type="Proteomes" id="UP001221122"/>
    </source>
</evidence>
<evidence type="ECO:0000313" key="2">
    <source>
        <dbReference type="EMBL" id="WCD56181.1"/>
    </source>
</evidence>
<proteinExistence type="predicted"/>
<accession>A0AAE9X2F7</accession>
<dbReference type="NCBIfam" id="NF033889">
    <property type="entry name" value="termin_lrg_T7"/>
    <property type="match status" value="1"/>
</dbReference>
<organism evidence="2 3">
    <name type="scientific">Caulobacter phage KSC</name>
    <dbReference type="NCBI Taxonomy" id="3020398"/>
    <lineage>
        <taxon>Viruses</taxon>
        <taxon>Duplodnaviria</taxon>
        <taxon>Heunggongvirae</taxon>
        <taxon>Uroviricota</taxon>
        <taxon>Caudoviricetes</taxon>
        <taxon>Autographivirales</taxon>
        <taxon>Autonotataviridae</taxon>
        <taxon>Percyvirus</taxon>
        <taxon>Percyvirus KSC</taxon>
    </lineage>
</organism>
<dbReference type="Proteomes" id="UP001221122">
    <property type="component" value="Segment"/>
</dbReference>
<protein>
    <submittedName>
        <fullName evidence="2">Terminase large subunit</fullName>
    </submittedName>
</protein>
<sequence>MAIRESTEAQLLRWNTLEVLQRHYADFDDFLADAMEHLGFDTSPVQYDIGRFLSEGPRYAMVQAQRGQAKTTITAAYAVWSLIHDPKHRVLVLSAGGTQANEISTLIVRLIMTMEGLECLRPDPSNGDRTSVEAFDVHYTLKGVDKSPSVACVGVTGNIQGKRADLLIADDIESMKNSRTAGMRELLLEITRDFTSICSTGKIIYLGTPQSIESVYNTLPGRGFVVRIWPGRFPTPAQRENYGDMLAPFVARQLDMNPSLAFGGGMLGDQGQPTDPTYLTEEILQKKELDQGPSFFQLQHMLNTKLADAERFPLKPEHLIVLNLGRMGEAPMTIKRGLTAEYLQPYTVHNTNFKMSLPHNGSVGEMAKFQGIVMYVDPAGGGKNGDETGYAVTGFLNGTVYVLAAGGVPGGYSITQMETLRNIAKLWKVNRVIIEKNMGFGAFREVFLPVLRDKSIDLATNLPKGWDCAVDDDMVHGQKELRIIETLEPVMARGALVFNESIVQEDTDRCAVHSQDKRKLYSLFHQMSKITRDRNCLTHDDRLDALEGAVRYWQAMLAIDQQKAVEAQKAKEMEAFFKDPFGHNKHQPRVQRGVSMFNKYRR</sequence>
<dbReference type="InterPro" id="IPR027417">
    <property type="entry name" value="P-loop_NTPase"/>
</dbReference>
<gene>
    <name evidence="2" type="primary">KSC_gp044</name>
</gene>
<dbReference type="InterPro" id="IPR054762">
    <property type="entry name" value="Gp19_RNaseH-like"/>
</dbReference>
<evidence type="ECO:0000259" key="1">
    <source>
        <dbReference type="Pfam" id="PF22530"/>
    </source>
</evidence>
<keyword evidence="3" id="KW-1185">Reference proteome</keyword>
<dbReference type="Pfam" id="PF22530">
    <property type="entry name" value="Terminase-T7_RNaseH-like"/>
    <property type="match status" value="1"/>
</dbReference>